<keyword evidence="4 7" id="KW-0812">Transmembrane</keyword>
<evidence type="ECO:0000256" key="1">
    <source>
        <dbReference type="ARBA" id="ARBA00004571"/>
    </source>
</evidence>
<evidence type="ECO:0000259" key="9">
    <source>
        <dbReference type="Pfam" id="PF07715"/>
    </source>
</evidence>
<dbReference type="OrthoDB" id="9768177at2"/>
<evidence type="ECO:0000256" key="8">
    <source>
        <dbReference type="SAM" id="SignalP"/>
    </source>
</evidence>
<dbReference type="InterPro" id="IPR036942">
    <property type="entry name" value="Beta-barrel_TonB_sf"/>
</dbReference>
<name>A0A243WKX8_9BACT</name>
<dbReference type="InterPro" id="IPR037066">
    <property type="entry name" value="Plug_dom_sf"/>
</dbReference>
<dbReference type="SUPFAM" id="SSF49464">
    <property type="entry name" value="Carboxypeptidase regulatory domain-like"/>
    <property type="match status" value="1"/>
</dbReference>
<gene>
    <name evidence="10" type="ORF">BXP70_00540</name>
</gene>
<keyword evidence="8" id="KW-0732">Signal</keyword>
<dbReference type="NCBIfam" id="TIGR04056">
    <property type="entry name" value="OMP_RagA_SusC"/>
    <property type="match status" value="1"/>
</dbReference>
<dbReference type="InterPro" id="IPR012910">
    <property type="entry name" value="Plug_dom"/>
</dbReference>
<protein>
    <recommendedName>
        <fullName evidence="9">TonB-dependent receptor plug domain-containing protein</fullName>
    </recommendedName>
</protein>
<dbReference type="Proteomes" id="UP000194873">
    <property type="component" value="Unassembled WGS sequence"/>
</dbReference>
<sequence length="1041" mass="114053">MEQTVLNLTRPTVLAATFLLSAQAVLAQAVTGKVTAADSKDGLPGVTVVLKGTTVGAGTGPDGTFTLDIPNRTGTLVFSFVGYLTKEVPINGKSEINVTLGADTKALDEVVVVGYGTQKAGNVTGAITGVTAKEIEERPVNRIENALAGQMPGVYVQTQSGEPGQDLQIRVRGTGSINASNEPLYVVDGVPVDNLRGINPTDVANIEVLKDAASAAIYGSRGSNGVVIVTTKRGKKGKAKLQFSGFTGLQTVERRIDVMSPEQWIQQRKEGIDEAWVNRGKGTGVNKPYKASDPMSYRASELGTTLSNPNTTYMYDPLWQYGSDSLAYIDWQKEALRKAIIQQYQVGVSGGTDDFNYNVNASYLDQKGIFVGTGIQRATMRANFDAKIRKGVKLTMTLAPSMEWSGLGRVDGKDNQAMNAIQMPPVAPLKAGILVGAQPYNPYAWSGRYVSPIAVMERSQVDGTRTRLNANMGLNIDLVKNLQLQLLGAMDNNYYLDQQYYPTNSIRDWASYAPGAGSTSSVNQTFGTRYLFQGVFNYARKFGDHNINAILGYSVEQTQEKRSAQQNNKLPNDWTYLFDFANSNVTRSNVTAPNKTVLLSYFGRVQYDYKEKYLFAASLRRDGSSKFGRDRQFGYFPAFSAGWRVSGENFMQGVTFISDLKLRGSWGVTGNNRIGDNAQYSTLTPSNYPLGITGAPVNGYAPGNFPNPLLGWEQTKSFNVGFDFSVLNGRIQVTADAYDKKTTDLLYTVPVLAITGFSNSLQNLGDLRNQGVELGLNTQNLVGRLKWSTSFNASYNRNKVLRLGIDNTPVPAGFQSQTQILQVGQPLYSFLLYDAIGVYKTQAEIDDPTIPKMSTSKVGDSRYRDVNGDGVITSDDRTLMGNPQPKFIFGITNNFTFGNFDLNILTNAQAGGQVYSLIGRSIDTGGMGYLYNKLAKWEHRWKSEEDPGDGMTPGLTSSGAYYNTRWLYSSNYIRIKNIQLGYNLPRAGFYDRARVYLSVENAYIWHNYTGGFTPEAVNTDGGDYGGYPQARTYTIGFNLTL</sequence>
<feature type="chain" id="PRO_5012602703" description="TonB-dependent receptor plug domain-containing protein" evidence="8">
    <location>
        <begin position="30"/>
        <end position="1041"/>
    </location>
</feature>
<reference evidence="10 11" key="1">
    <citation type="submission" date="2017-01" db="EMBL/GenBank/DDBJ databases">
        <title>A new Hymenobacter.</title>
        <authorList>
            <person name="Liang Y."/>
            <person name="Feng F."/>
        </authorList>
    </citation>
    <scope>NUCLEOTIDE SEQUENCE [LARGE SCALE GENOMIC DNA]</scope>
    <source>
        <strain evidence="10">MIMBbqt21</strain>
    </source>
</reference>
<evidence type="ECO:0000313" key="11">
    <source>
        <dbReference type="Proteomes" id="UP000194873"/>
    </source>
</evidence>
<dbReference type="InterPro" id="IPR039426">
    <property type="entry name" value="TonB-dep_rcpt-like"/>
</dbReference>
<dbReference type="Pfam" id="PF07715">
    <property type="entry name" value="Plug"/>
    <property type="match status" value="1"/>
</dbReference>
<organism evidence="10 11">
    <name type="scientific">Hymenobacter crusticola</name>
    <dbReference type="NCBI Taxonomy" id="1770526"/>
    <lineage>
        <taxon>Bacteria</taxon>
        <taxon>Pseudomonadati</taxon>
        <taxon>Bacteroidota</taxon>
        <taxon>Cytophagia</taxon>
        <taxon>Cytophagales</taxon>
        <taxon>Hymenobacteraceae</taxon>
        <taxon>Hymenobacter</taxon>
    </lineage>
</organism>
<dbReference type="NCBIfam" id="TIGR04057">
    <property type="entry name" value="SusC_RagA_signa"/>
    <property type="match status" value="1"/>
</dbReference>
<dbReference type="SUPFAM" id="SSF56935">
    <property type="entry name" value="Porins"/>
    <property type="match status" value="1"/>
</dbReference>
<dbReference type="Pfam" id="PF13715">
    <property type="entry name" value="CarbopepD_reg_2"/>
    <property type="match status" value="1"/>
</dbReference>
<dbReference type="InterPro" id="IPR023997">
    <property type="entry name" value="TonB-dep_OMP_SusC/RagA_CS"/>
</dbReference>
<feature type="signal peptide" evidence="8">
    <location>
        <begin position="1"/>
        <end position="29"/>
    </location>
</feature>
<evidence type="ECO:0000256" key="6">
    <source>
        <dbReference type="ARBA" id="ARBA00023237"/>
    </source>
</evidence>
<evidence type="ECO:0000256" key="4">
    <source>
        <dbReference type="ARBA" id="ARBA00022692"/>
    </source>
</evidence>
<keyword evidence="5 7" id="KW-0472">Membrane</keyword>
<dbReference type="RefSeq" id="WP_086592066.1">
    <property type="nucleotide sequence ID" value="NZ_MTSE01000001.1"/>
</dbReference>
<dbReference type="AlphaFoldDB" id="A0A243WKX8"/>
<dbReference type="Gene3D" id="2.170.130.10">
    <property type="entry name" value="TonB-dependent receptor, plug domain"/>
    <property type="match status" value="1"/>
</dbReference>
<comment type="similarity">
    <text evidence="7">Belongs to the TonB-dependent receptor family.</text>
</comment>
<comment type="subcellular location">
    <subcellularLocation>
        <location evidence="1 7">Cell outer membrane</location>
        <topology evidence="1 7">Multi-pass membrane protein</topology>
    </subcellularLocation>
</comment>
<dbReference type="GO" id="GO:0009279">
    <property type="term" value="C:cell outer membrane"/>
    <property type="evidence" value="ECO:0007669"/>
    <property type="project" value="UniProtKB-SubCell"/>
</dbReference>
<dbReference type="InterPro" id="IPR008969">
    <property type="entry name" value="CarboxyPept-like_regulatory"/>
</dbReference>
<comment type="caution">
    <text evidence="10">The sequence shown here is derived from an EMBL/GenBank/DDBJ whole genome shotgun (WGS) entry which is preliminary data.</text>
</comment>
<evidence type="ECO:0000256" key="7">
    <source>
        <dbReference type="PROSITE-ProRule" id="PRU01360"/>
    </source>
</evidence>
<feature type="domain" description="TonB-dependent receptor plug" evidence="9">
    <location>
        <begin position="122"/>
        <end position="226"/>
    </location>
</feature>
<keyword evidence="2 7" id="KW-0813">Transport</keyword>
<evidence type="ECO:0000256" key="2">
    <source>
        <dbReference type="ARBA" id="ARBA00022448"/>
    </source>
</evidence>
<dbReference type="InterPro" id="IPR023996">
    <property type="entry name" value="TonB-dep_OMP_SusC/RagA"/>
</dbReference>
<evidence type="ECO:0000256" key="5">
    <source>
        <dbReference type="ARBA" id="ARBA00023136"/>
    </source>
</evidence>
<dbReference type="Gene3D" id="2.40.170.20">
    <property type="entry name" value="TonB-dependent receptor, beta-barrel domain"/>
    <property type="match status" value="1"/>
</dbReference>
<proteinExistence type="inferred from homology"/>
<dbReference type="PROSITE" id="PS52016">
    <property type="entry name" value="TONB_DEPENDENT_REC_3"/>
    <property type="match status" value="1"/>
</dbReference>
<keyword evidence="11" id="KW-1185">Reference proteome</keyword>
<dbReference type="Gene3D" id="2.60.40.1120">
    <property type="entry name" value="Carboxypeptidase-like, regulatory domain"/>
    <property type="match status" value="1"/>
</dbReference>
<evidence type="ECO:0000256" key="3">
    <source>
        <dbReference type="ARBA" id="ARBA00022452"/>
    </source>
</evidence>
<dbReference type="FunFam" id="2.170.130.10:FF:000008">
    <property type="entry name" value="SusC/RagA family TonB-linked outer membrane protein"/>
    <property type="match status" value="1"/>
</dbReference>
<keyword evidence="6 7" id="KW-0998">Cell outer membrane</keyword>
<dbReference type="EMBL" id="MTSE01000001">
    <property type="protein sequence ID" value="OUJ75821.1"/>
    <property type="molecule type" value="Genomic_DNA"/>
</dbReference>
<keyword evidence="3 7" id="KW-1134">Transmembrane beta strand</keyword>
<evidence type="ECO:0000313" key="10">
    <source>
        <dbReference type="EMBL" id="OUJ75821.1"/>
    </source>
</evidence>
<accession>A0A243WKX8</accession>